<dbReference type="eggNOG" id="COG3755">
    <property type="taxonomic scope" value="Bacteria"/>
</dbReference>
<dbReference type="KEGG" id="cyc:PCC7424_1607"/>
<dbReference type="HOGENOM" id="CLU_168132_0_0_3"/>
<keyword evidence="2" id="KW-1185">Reference proteome</keyword>
<dbReference type="AlphaFoldDB" id="B7K9S8"/>
<protein>
    <submittedName>
        <fullName evidence="1">Uncharacterized protein</fullName>
    </submittedName>
</protein>
<proteinExistence type="predicted"/>
<gene>
    <name evidence="1" type="ordered locus">PCC7424_1607</name>
</gene>
<evidence type="ECO:0000313" key="2">
    <source>
        <dbReference type="Proteomes" id="UP000002384"/>
    </source>
</evidence>
<name>B7K9S8_GLOC7</name>
<evidence type="ECO:0000313" key="1">
    <source>
        <dbReference type="EMBL" id="ACK70046.1"/>
    </source>
</evidence>
<reference evidence="2" key="1">
    <citation type="journal article" date="2011" name="MBio">
        <title>Novel metabolic attributes of the genus Cyanothece, comprising a group of unicellular nitrogen-fixing Cyanobacteria.</title>
        <authorList>
            <person name="Bandyopadhyay A."/>
            <person name="Elvitigala T."/>
            <person name="Welsh E."/>
            <person name="Stockel J."/>
            <person name="Liberton M."/>
            <person name="Min H."/>
            <person name="Sherman L.A."/>
            <person name="Pakrasi H.B."/>
        </authorList>
    </citation>
    <scope>NUCLEOTIDE SEQUENCE [LARGE SCALE GENOMIC DNA]</scope>
    <source>
        <strain evidence="2">PCC 7424</strain>
    </source>
</reference>
<dbReference type="EMBL" id="CP001291">
    <property type="protein sequence ID" value="ACK70046.1"/>
    <property type="molecule type" value="Genomic_DNA"/>
</dbReference>
<organism evidence="1 2">
    <name type="scientific">Gloeothece citriformis (strain PCC 7424)</name>
    <name type="common">Cyanothece sp. (strain PCC 7424)</name>
    <dbReference type="NCBI Taxonomy" id="65393"/>
    <lineage>
        <taxon>Bacteria</taxon>
        <taxon>Bacillati</taxon>
        <taxon>Cyanobacteriota</taxon>
        <taxon>Cyanophyceae</taxon>
        <taxon>Oscillatoriophycideae</taxon>
        <taxon>Chroococcales</taxon>
        <taxon>Aphanothecaceae</taxon>
        <taxon>Gloeothece</taxon>
        <taxon>Gloeothece citriformis</taxon>
    </lineage>
</organism>
<sequence>MSKNPLLFILIFTSITLGFLTLIKGIQGQNLNLPTRAKVIGMVNGDLACYVDLVDDNGQEYLGIYAIFEICEQQETFLNKRVKLSYNEESFNDCESIEPCGKTKRVKAITEMTVIAQ</sequence>
<dbReference type="RefSeq" id="WP_012598990.1">
    <property type="nucleotide sequence ID" value="NC_011729.1"/>
</dbReference>
<dbReference type="OrthoDB" id="7340239at2"/>
<dbReference type="Proteomes" id="UP000002384">
    <property type="component" value="Chromosome"/>
</dbReference>
<accession>B7K9S8</accession>